<keyword evidence="3" id="KW-0413">Isomerase</keyword>
<dbReference type="AlphaFoldDB" id="A0AAE3Z8V8"/>
<proteinExistence type="inferred from homology"/>
<organism evidence="3 4">
    <name type="scientific">Haloactinomyces albus</name>
    <dbReference type="NCBI Taxonomy" id="1352928"/>
    <lineage>
        <taxon>Bacteria</taxon>
        <taxon>Bacillati</taxon>
        <taxon>Actinomycetota</taxon>
        <taxon>Actinomycetes</taxon>
        <taxon>Actinopolysporales</taxon>
        <taxon>Actinopolysporaceae</taxon>
        <taxon>Haloactinomyces</taxon>
    </lineage>
</organism>
<evidence type="ECO:0000313" key="3">
    <source>
        <dbReference type="EMBL" id="MDR7300471.1"/>
    </source>
</evidence>
<accession>A0AAE3Z8V8</accession>
<comment type="similarity">
    <text evidence="1">Belongs to the NAD(P)-dependent epimerase/dehydratase family.</text>
</comment>
<dbReference type="EMBL" id="JAVDXW010000001">
    <property type="protein sequence ID" value="MDR7300471.1"/>
    <property type="molecule type" value="Genomic_DNA"/>
</dbReference>
<evidence type="ECO:0000259" key="2">
    <source>
        <dbReference type="Pfam" id="PF01370"/>
    </source>
</evidence>
<keyword evidence="4" id="KW-1185">Reference proteome</keyword>
<comment type="caution">
    <text evidence="3">The sequence shown here is derived from an EMBL/GenBank/DDBJ whole genome shotgun (WGS) entry which is preliminary data.</text>
</comment>
<evidence type="ECO:0000313" key="4">
    <source>
        <dbReference type="Proteomes" id="UP001180845"/>
    </source>
</evidence>
<dbReference type="InterPro" id="IPR036291">
    <property type="entry name" value="NAD(P)-bd_dom_sf"/>
</dbReference>
<dbReference type="PANTHER" id="PTHR43000">
    <property type="entry name" value="DTDP-D-GLUCOSE 4,6-DEHYDRATASE-RELATED"/>
    <property type="match status" value="1"/>
</dbReference>
<feature type="domain" description="NAD-dependent epimerase/dehydratase" evidence="2">
    <location>
        <begin position="25"/>
        <end position="251"/>
    </location>
</feature>
<dbReference type="GO" id="GO:0003978">
    <property type="term" value="F:UDP-glucose 4-epimerase activity"/>
    <property type="evidence" value="ECO:0007669"/>
    <property type="project" value="UniProtKB-EC"/>
</dbReference>
<dbReference type="EC" id="5.1.3.2" evidence="3"/>
<protein>
    <submittedName>
        <fullName evidence="3">UDP-glucose 4-epimerase</fullName>
        <ecNumber evidence="3">5.1.3.2</ecNumber>
    </submittedName>
</protein>
<name>A0AAE3Z8V8_9ACTN</name>
<gene>
    <name evidence="3" type="ORF">JOF55_000652</name>
</gene>
<dbReference type="Gene3D" id="3.40.50.720">
    <property type="entry name" value="NAD(P)-binding Rossmann-like Domain"/>
    <property type="match status" value="1"/>
</dbReference>
<evidence type="ECO:0000256" key="1">
    <source>
        <dbReference type="ARBA" id="ARBA00007637"/>
    </source>
</evidence>
<dbReference type="InterPro" id="IPR001509">
    <property type="entry name" value="Epimerase_deHydtase"/>
</dbReference>
<sequence>MPTSNTPSVTDVAQHSTVRSSTDRVVVTGGSGFVGRAVVRSFAERGTPVTVVDHRPPRIDPDHAGLVTHVAGDLVDPAVRDAAVPEDTAGIIHLAAITSVLRSVDNPVETYTANVEVTQGLLELARRRSVGRFVLASTNAVVGDIGHGTISEALPLRPLTPYGSTKAACEMLLSGYAGAYGMATSALRFTNIYGPGMGHKDSFIPRLMRAALSGEGVEVYGDGAQSRDFVHVDDVVQAIVAAFDKQHSGNVIIGSGRSISVLELIDAVRAATGEPLPITHVPAKNGEMPAVIVDVDKARAELDYTPTVELTDGLHTVWQDFRAAAALAPAGAT</sequence>
<dbReference type="Pfam" id="PF01370">
    <property type="entry name" value="Epimerase"/>
    <property type="match status" value="1"/>
</dbReference>
<dbReference type="SUPFAM" id="SSF51735">
    <property type="entry name" value="NAD(P)-binding Rossmann-fold domains"/>
    <property type="match status" value="1"/>
</dbReference>
<dbReference type="Proteomes" id="UP001180845">
    <property type="component" value="Unassembled WGS sequence"/>
</dbReference>
<reference evidence="3" key="1">
    <citation type="submission" date="2023-07" db="EMBL/GenBank/DDBJ databases">
        <title>Sequencing the genomes of 1000 actinobacteria strains.</title>
        <authorList>
            <person name="Klenk H.-P."/>
        </authorList>
    </citation>
    <scope>NUCLEOTIDE SEQUENCE</scope>
    <source>
        <strain evidence="3">DSM 45977</strain>
    </source>
</reference>